<dbReference type="PANTHER" id="PTHR46696:SF6">
    <property type="entry name" value="P450, PUTATIVE (EUROFUNG)-RELATED"/>
    <property type="match status" value="1"/>
</dbReference>
<comment type="caution">
    <text evidence="3">The sequence shown here is derived from an EMBL/GenBank/DDBJ whole genome shotgun (WGS) entry which is preliminary data.</text>
</comment>
<accession>A0ABW4A2F2</accession>
<dbReference type="PANTHER" id="PTHR46696">
    <property type="entry name" value="P450, PUTATIVE (EUROFUNG)-RELATED"/>
    <property type="match status" value="1"/>
</dbReference>
<evidence type="ECO:0000256" key="1">
    <source>
        <dbReference type="ARBA" id="ARBA00010617"/>
    </source>
</evidence>
<evidence type="ECO:0000313" key="4">
    <source>
        <dbReference type="Proteomes" id="UP001597183"/>
    </source>
</evidence>
<dbReference type="RefSeq" id="WP_317791477.1">
    <property type="nucleotide sequence ID" value="NZ_AP028461.1"/>
</dbReference>
<evidence type="ECO:0000313" key="3">
    <source>
        <dbReference type="EMBL" id="MFD1364686.1"/>
    </source>
</evidence>
<protein>
    <submittedName>
        <fullName evidence="3">Cytochrome P450</fullName>
    </submittedName>
</protein>
<dbReference type="InterPro" id="IPR036396">
    <property type="entry name" value="Cyt_P450_sf"/>
</dbReference>
<dbReference type="Gene3D" id="1.10.630.10">
    <property type="entry name" value="Cytochrome P450"/>
    <property type="match status" value="1"/>
</dbReference>
<keyword evidence="4" id="KW-1185">Reference proteome</keyword>
<dbReference type="EMBL" id="JBHTMK010000005">
    <property type="protein sequence ID" value="MFD1364686.1"/>
    <property type="molecule type" value="Genomic_DNA"/>
</dbReference>
<dbReference type="SUPFAM" id="SSF48264">
    <property type="entry name" value="Cytochrome P450"/>
    <property type="match status" value="1"/>
</dbReference>
<evidence type="ECO:0000256" key="2">
    <source>
        <dbReference type="RuleBase" id="RU000461"/>
    </source>
</evidence>
<dbReference type="PRINTS" id="PR00385">
    <property type="entry name" value="P450"/>
</dbReference>
<reference evidence="4" key="1">
    <citation type="journal article" date="2019" name="Int. J. Syst. Evol. Microbiol.">
        <title>The Global Catalogue of Microorganisms (GCM) 10K type strain sequencing project: providing services to taxonomists for standard genome sequencing and annotation.</title>
        <authorList>
            <consortium name="The Broad Institute Genomics Platform"/>
            <consortium name="The Broad Institute Genome Sequencing Center for Infectious Disease"/>
            <person name="Wu L."/>
            <person name="Ma J."/>
        </authorList>
    </citation>
    <scope>NUCLEOTIDE SEQUENCE [LARGE SCALE GENOMIC DNA]</scope>
    <source>
        <strain evidence="4">CCM 7526</strain>
    </source>
</reference>
<sequence>MEPKEVGLLGPELPLQITLTEPQLFFTSTHLAPIRPLADAAAVWAGLDVPALFGGADPAQHTRIRALLREMFPSTPERAGQKWAATVTAHAEHLTANLTGNPVDLVSGVAARLPLLVILDVLGLPSDTADSLPDWANWLRQPTADGLAAAASPGRAHAPRGFLGWCRTVVTARADLGDPGPGLIGELLRHRDGDDTRLNVDTIAALAFHLTVAGWHTTSSALAYAIDHAQADPHRWARLADDDHYLTTHVEESLRHTSALAGLLRVTTTDVTLDETTIPAGSRCLLLIGSANHDPRIYPGPHQFDPGRARLSQHLSFGAGPHHCLGAALARLQLRATLRVLARRLPYQRIAASRHRFAPDIRLLSHAGLPAVTVCPFSHDPDIGEQP</sequence>
<organism evidence="3 4">
    <name type="scientific">Actinoplanes sichuanensis</name>
    <dbReference type="NCBI Taxonomy" id="512349"/>
    <lineage>
        <taxon>Bacteria</taxon>
        <taxon>Bacillati</taxon>
        <taxon>Actinomycetota</taxon>
        <taxon>Actinomycetes</taxon>
        <taxon>Micromonosporales</taxon>
        <taxon>Micromonosporaceae</taxon>
        <taxon>Actinoplanes</taxon>
    </lineage>
</organism>
<comment type="similarity">
    <text evidence="1 2">Belongs to the cytochrome P450 family.</text>
</comment>
<dbReference type="InterPro" id="IPR002397">
    <property type="entry name" value="Cyt_P450_B"/>
</dbReference>
<proteinExistence type="inferred from homology"/>
<dbReference type="Pfam" id="PF00067">
    <property type="entry name" value="p450"/>
    <property type="match status" value="1"/>
</dbReference>
<dbReference type="InterPro" id="IPR017972">
    <property type="entry name" value="Cyt_P450_CS"/>
</dbReference>
<keyword evidence="2" id="KW-0349">Heme</keyword>
<keyword evidence="2" id="KW-0560">Oxidoreductase</keyword>
<keyword evidence="2" id="KW-0408">Iron</keyword>
<dbReference type="PRINTS" id="PR00359">
    <property type="entry name" value="BP450"/>
</dbReference>
<name>A0ABW4A2F2_9ACTN</name>
<keyword evidence="2" id="KW-0479">Metal-binding</keyword>
<dbReference type="PROSITE" id="PS00086">
    <property type="entry name" value="CYTOCHROME_P450"/>
    <property type="match status" value="1"/>
</dbReference>
<keyword evidence="2" id="KW-0503">Monooxygenase</keyword>
<gene>
    <name evidence="3" type="ORF">ACFQ5G_04920</name>
</gene>
<dbReference type="InterPro" id="IPR001128">
    <property type="entry name" value="Cyt_P450"/>
</dbReference>
<dbReference type="Proteomes" id="UP001597183">
    <property type="component" value="Unassembled WGS sequence"/>
</dbReference>